<dbReference type="PROSITE" id="PS51257">
    <property type="entry name" value="PROKAR_LIPOPROTEIN"/>
    <property type="match status" value="1"/>
</dbReference>
<feature type="signal peptide" evidence="2">
    <location>
        <begin position="1"/>
        <end position="25"/>
    </location>
</feature>
<name>A0A0B4X0W1_9HYPH</name>
<organism evidence="3 4">
    <name type="scientific">Rhizobium gallicum bv. gallicum R602sp</name>
    <dbReference type="NCBI Taxonomy" id="1041138"/>
    <lineage>
        <taxon>Bacteria</taxon>
        <taxon>Pseudomonadati</taxon>
        <taxon>Pseudomonadota</taxon>
        <taxon>Alphaproteobacteria</taxon>
        <taxon>Hyphomicrobiales</taxon>
        <taxon>Rhizobiaceae</taxon>
        <taxon>Rhizobium/Agrobacterium group</taxon>
        <taxon>Rhizobium</taxon>
    </lineage>
</organism>
<feature type="chain" id="PRO_5002111482" description="Lipoprotein" evidence="2">
    <location>
        <begin position="26"/>
        <end position="215"/>
    </location>
</feature>
<sequence>MFGKVSRLIVSVSVAALLASCNSLGVGGESKSAEAPAQPNGNAQIMPLAPANPSSSDKPIGTATNVQGTAQPVVQGSCPQIFMKDQDAIFRTYAKGKTGDNSQIVHQAAIGDYTRQCTLNEQNLTMTVVAQIRLIAGPAGGPGRVTLPVRITAFDGQDVVTSEVVPFTAEIPAGQTAAQVLFRKDGFKLPVGSGALVRVNIGFDQGPAAKTKKSS</sequence>
<keyword evidence="4" id="KW-1185">Reference proteome</keyword>
<feature type="region of interest" description="Disordered" evidence="1">
    <location>
        <begin position="29"/>
        <end position="64"/>
    </location>
</feature>
<accession>A0A0B4X0W1</accession>
<proteinExistence type="predicted"/>
<dbReference type="KEGG" id="rga:RGR602_CH01030"/>
<dbReference type="AlphaFoldDB" id="A0A0B4X0W1"/>
<feature type="compositionally biased region" description="Polar residues" evidence="1">
    <location>
        <begin position="52"/>
        <end position="64"/>
    </location>
</feature>
<evidence type="ECO:0000313" key="4">
    <source>
        <dbReference type="Proteomes" id="UP000031368"/>
    </source>
</evidence>
<evidence type="ECO:0008006" key="5">
    <source>
        <dbReference type="Google" id="ProtNLM"/>
    </source>
</evidence>
<dbReference type="Proteomes" id="UP000031368">
    <property type="component" value="Chromosome"/>
</dbReference>
<evidence type="ECO:0000256" key="2">
    <source>
        <dbReference type="SAM" id="SignalP"/>
    </source>
</evidence>
<protein>
    <recommendedName>
        <fullName evidence="5">Lipoprotein</fullName>
    </recommendedName>
</protein>
<keyword evidence="2" id="KW-0732">Signal</keyword>
<dbReference type="EMBL" id="CP006877">
    <property type="protein sequence ID" value="AJD40390.1"/>
    <property type="molecule type" value="Genomic_DNA"/>
</dbReference>
<evidence type="ECO:0000256" key="1">
    <source>
        <dbReference type="SAM" id="MobiDB-lite"/>
    </source>
</evidence>
<gene>
    <name evidence="3" type="ORF">RGR602_CH01030</name>
</gene>
<reference evidence="3 4" key="1">
    <citation type="submission" date="2013-11" db="EMBL/GenBank/DDBJ databases">
        <title>Complete genome sequence of Rhizobium gallicum bv. gallicum R602.</title>
        <authorList>
            <person name="Bustos P."/>
            <person name="Santamaria R.I."/>
            <person name="Lozano L."/>
            <person name="Acosta J.L."/>
            <person name="Ormeno-Orrillo E."/>
            <person name="Rogel M.A."/>
            <person name="Romero D."/>
            <person name="Cevallos M.A."/>
            <person name="Martinez-Romero E."/>
            <person name="Gonzalez V."/>
        </authorList>
    </citation>
    <scope>NUCLEOTIDE SEQUENCE [LARGE SCALE GENOMIC DNA]</scope>
    <source>
        <strain evidence="3 4">R602</strain>
    </source>
</reference>
<dbReference type="HOGENOM" id="CLU_100559_0_0_5"/>
<evidence type="ECO:0000313" key="3">
    <source>
        <dbReference type="EMBL" id="AJD40390.1"/>
    </source>
</evidence>